<proteinExistence type="predicted"/>
<evidence type="ECO:0000313" key="1">
    <source>
        <dbReference type="EMBL" id="KAJ1900630.1"/>
    </source>
</evidence>
<dbReference type="Proteomes" id="UP001150581">
    <property type="component" value="Unassembled WGS sequence"/>
</dbReference>
<dbReference type="EMBL" id="JANBPG010000069">
    <property type="protein sequence ID" value="KAJ1900630.1"/>
    <property type="molecule type" value="Genomic_DNA"/>
</dbReference>
<organism evidence="1 2">
    <name type="scientific">Kickxella alabastrina</name>
    <dbReference type="NCBI Taxonomy" id="61397"/>
    <lineage>
        <taxon>Eukaryota</taxon>
        <taxon>Fungi</taxon>
        <taxon>Fungi incertae sedis</taxon>
        <taxon>Zoopagomycota</taxon>
        <taxon>Kickxellomycotina</taxon>
        <taxon>Kickxellomycetes</taxon>
        <taxon>Kickxellales</taxon>
        <taxon>Kickxellaceae</taxon>
        <taxon>Kickxella</taxon>
    </lineage>
</organism>
<accession>A0ACC1ITK2</accession>
<evidence type="ECO:0000313" key="2">
    <source>
        <dbReference type="Proteomes" id="UP001150581"/>
    </source>
</evidence>
<name>A0ACC1ITK2_9FUNG</name>
<sequence>MGLGYKKLENGINKFRCVNGTKNAQEMMRSIRIHDAYTARILDEVWEEDGSWDALYKRKAKSGLDEVSLAHFQAAACYRQSNFLAAYNHQLTSYNAFLRVFLEMTRWGVHTLFAISKDLSEIALRADMQLRAAGAPTGKMEEATRAINQGFSMCMTDREPVLNQSRKWGTYHMANLLFGLYLRLHAYNLCVSMIRAIRASELPPLEAFPMSDQVTFRFYRGMLSFRSEKYHAAKEDLLFALEHCHRSAYSNKTRILIYLAPMLMMEGRMPHSRILRRYPVIKALYGDIAQAAKAGNIGRFAALMAEKEQQLMDLGVFLAVEHVHKIAVRQLLYKVYLIDGKPSRISFERFAQGFTAAGLPMDVAGVECVLVDMVFVGYIKGYLAHEHGMAVLSKQVPFPPITSCPAPTSLSNGI</sequence>
<keyword evidence="2" id="KW-1185">Reference proteome</keyword>
<gene>
    <name evidence="1" type="primary">CSN12</name>
    <name evidence="1" type="ORF">LPJ66_001350</name>
</gene>
<reference evidence="1" key="1">
    <citation type="submission" date="2022-07" db="EMBL/GenBank/DDBJ databases">
        <title>Phylogenomic reconstructions and comparative analyses of Kickxellomycotina fungi.</title>
        <authorList>
            <person name="Reynolds N.K."/>
            <person name="Stajich J.E."/>
            <person name="Barry K."/>
            <person name="Grigoriev I.V."/>
            <person name="Crous P."/>
            <person name="Smith M.E."/>
        </authorList>
    </citation>
    <scope>NUCLEOTIDE SEQUENCE</scope>
    <source>
        <strain evidence="1">Benny 63K</strain>
    </source>
</reference>
<comment type="caution">
    <text evidence="1">The sequence shown here is derived from an EMBL/GenBank/DDBJ whole genome shotgun (WGS) entry which is preliminary data.</text>
</comment>
<protein>
    <submittedName>
        <fullName evidence="1">COP9 signalosome (CSN) subunit</fullName>
    </submittedName>
</protein>